<name>A0A3Q7EW85_SOLLC</name>
<reference evidence="1" key="1">
    <citation type="journal article" date="2012" name="Nature">
        <title>The tomato genome sequence provides insights into fleshy fruit evolution.</title>
        <authorList>
            <consortium name="Tomato Genome Consortium"/>
        </authorList>
    </citation>
    <scope>NUCLEOTIDE SEQUENCE [LARGE SCALE GENOMIC DNA]</scope>
    <source>
        <strain evidence="1">cv. Heinz 1706</strain>
    </source>
</reference>
<accession>A0A3Q7EW85</accession>
<dbReference type="EnsemblPlants" id="Solyc02g030085.1.1">
    <property type="protein sequence ID" value="Solyc02g030085.1.1"/>
    <property type="gene ID" value="Solyc02g030085.1"/>
</dbReference>
<reference evidence="1" key="2">
    <citation type="submission" date="2019-01" db="UniProtKB">
        <authorList>
            <consortium name="EnsemblPlants"/>
        </authorList>
    </citation>
    <scope>IDENTIFICATION</scope>
    <source>
        <strain evidence="1">cv. Heinz 1706</strain>
    </source>
</reference>
<dbReference type="Gramene" id="Solyc02g030085.1.1">
    <property type="protein sequence ID" value="Solyc02g030085.1.1"/>
    <property type="gene ID" value="Solyc02g030085.1"/>
</dbReference>
<sequence>MEQKKKGIVRRLFQHWEADIYVLVETKLGGSEVNVFKQLWQNRWMKEFHLDVIGRSDGIVVMWDKRVWRRELVLAANQMAVDGRTPVFVQTSNSGATSSEDPLLQQ</sequence>
<dbReference type="InParanoid" id="A0A3Q7EW85"/>
<dbReference type="Proteomes" id="UP000004994">
    <property type="component" value="Chromosome 2"/>
</dbReference>
<evidence type="ECO:0000313" key="2">
    <source>
        <dbReference type="Proteomes" id="UP000004994"/>
    </source>
</evidence>
<keyword evidence="2" id="KW-1185">Reference proteome</keyword>
<proteinExistence type="predicted"/>
<dbReference type="AlphaFoldDB" id="A0A3Q7EW85"/>
<protein>
    <submittedName>
        <fullName evidence="1">Uncharacterized protein</fullName>
    </submittedName>
</protein>
<organism evidence="1">
    <name type="scientific">Solanum lycopersicum</name>
    <name type="common">Tomato</name>
    <name type="synonym">Lycopersicon esculentum</name>
    <dbReference type="NCBI Taxonomy" id="4081"/>
    <lineage>
        <taxon>Eukaryota</taxon>
        <taxon>Viridiplantae</taxon>
        <taxon>Streptophyta</taxon>
        <taxon>Embryophyta</taxon>
        <taxon>Tracheophyta</taxon>
        <taxon>Spermatophyta</taxon>
        <taxon>Magnoliopsida</taxon>
        <taxon>eudicotyledons</taxon>
        <taxon>Gunneridae</taxon>
        <taxon>Pentapetalae</taxon>
        <taxon>asterids</taxon>
        <taxon>lamiids</taxon>
        <taxon>Solanales</taxon>
        <taxon>Solanaceae</taxon>
        <taxon>Solanoideae</taxon>
        <taxon>Solaneae</taxon>
        <taxon>Solanum</taxon>
        <taxon>Solanum subgen. Lycopersicon</taxon>
    </lineage>
</organism>
<evidence type="ECO:0000313" key="1">
    <source>
        <dbReference type="EnsemblPlants" id="Solyc02g030085.1.1"/>
    </source>
</evidence>